<keyword evidence="3" id="KW-1185">Reference proteome</keyword>
<gene>
    <name evidence="2" type="ORF">QRT04_07940</name>
</gene>
<reference evidence="2 3" key="1">
    <citation type="submission" date="2023-06" db="EMBL/GenBank/DDBJ databases">
        <title>Cellulomonas sp. MW4 Whole genome sequence.</title>
        <authorList>
            <person name="Park S."/>
        </authorList>
    </citation>
    <scope>NUCLEOTIDE SEQUENCE [LARGE SCALE GENOMIC DNA]</scope>
    <source>
        <strain evidence="2 3">MW4</strain>
    </source>
</reference>
<dbReference type="EMBL" id="JAUCGQ010000001">
    <property type="protein sequence ID" value="MDM7854859.1"/>
    <property type="molecule type" value="Genomic_DNA"/>
</dbReference>
<keyword evidence="1" id="KW-1133">Transmembrane helix</keyword>
<evidence type="ECO:0000256" key="1">
    <source>
        <dbReference type="SAM" id="Phobius"/>
    </source>
</evidence>
<dbReference type="Proteomes" id="UP001529338">
    <property type="component" value="Unassembled WGS sequence"/>
</dbReference>
<accession>A0ABT7SF94</accession>
<organism evidence="2 3">
    <name type="scientific">Cellulomonas alba</name>
    <dbReference type="NCBI Taxonomy" id="3053467"/>
    <lineage>
        <taxon>Bacteria</taxon>
        <taxon>Bacillati</taxon>
        <taxon>Actinomycetota</taxon>
        <taxon>Actinomycetes</taxon>
        <taxon>Micrococcales</taxon>
        <taxon>Cellulomonadaceae</taxon>
        <taxon>Cellulomonas</taxon>
    </lineage>
</organism>
<proteinExistence type="predicted"/>
<sequence length="164" mass="16700">MTTTGDLGVAGLPTPRGRRARQNRWLVVAVGAGLVLVAGLGVAAGYAARQSHGALAVATAPMQWPWSNPSYAGIGLEGTLGAEQTEPGFACFWLEHDGLREYLRLPHGWSATAELTLLDADGEGVAAPGDHVVGGGASLGTSVSVAHCPAGQAILVLEPLVEQG</sequence>
<feature type="transmembrane region" description="Helical" evidence="1">
    <location>
        <begin position="25"/>
        <end position="48"/>
    </location>
</feature>
<evidence type="ECO:0000313" key="3">
    <source>
        <dbReference type="Proteomes" id="UP001529338"/>
    </source>
</evidence>
<keyword evidence="1" id="KW-0472">Membrane</keyword>
<evidence type="ECO:0000313" key="2">
    <source>
        <dbReference type="EMBL" id="MDM7854859.1"/>
    </source>
</evidence>
<keyword evidence="1" id="KW-0812">Transmembrane</keyword>
<comment type="caution">
    <text evidence="2">The sequence shown here is derived from an EMBL/GenBank/DDBJ whole genome shotgun (WGS) entry which is preliminary data.</text>
</comment>
<protein>
    <submittedName>
        <fullName evidence="2">Uncharacterized protein</fullName>
    </submittedName>
</protein>
<dbReference type="RefSeq" id="WP_289454680.1">
    <property type="nucleotide sequence ID" value="NZ_JAUCGQ010000001.1"/>
</dbReference>
<name>A0ABT7SF94_9CELL</name>